<dbReference type="OrthoDB" id="284135at2"/>
<comment type="caution">
    <text evidence="1">The sequence shown here is derived from an EMBL/GenBank/DDBJ whole genome shotgun (WGS) entry which is preliminary data.</text>
</comment>
<dbReference type="Pfam" id="PF11149">
    <property type="entry name" value="DUF2924"/>
    <property type="match status" value="1"/>
</dbReference>
<evidence type="ECO:0000313" key="2">
    <source>
        <dbReference type="Proteomes" id="UP000283003"/>
    </source>
</evidence>
<dbReference type="RefSeq" id="WP_127613599.1">
    <property type="nucleotide sequence ID" value="NZ_RXOL01000010.1"/>
</dbReference>
<proteinExistence type="predicted"/>
<dbReference type="InterPro" id="IPR021322">
    <property type="entry name" value="DUF2924"/>
</dbReference>
<gene>
    <name evidence="1" type="ORF">EKN06_14355</name>
</gene>
<evidence type="ECO:0000313" key="1">
    <source>
        <dbReference type="EMBL" id="RVQ64984.1"/>
    </source>
</evidence>
<protein>
    <submittedName>
        <fullName evidence="1">DUF2924 domain-containing protein</fullName>
    </submittedName>
</protein>
<organism evidence="1 2">
    <name type="scientific">Croceicoccus ponticola</name>
    <dbReference type="NCBI Taxonomy" id="2217664"/>
    <lineage>
        <taxon>Bacteria</taxon>
        <taxon>Pseudomonadati</taxon>
        <taxon>Pseudomonadota</taxon>
        <taxon>Alphaproteobacteria</taxon>
        <taxon>Sphingomonadales</taxon>
        <taxon>Erythrobacteraceae</taxon>
        <taxon>Croceicoccus</taxon>
    </lineage>
</organism>
<name>A0A437GUS9_9SPHN</name>
<dbReference type="Proteomes" id="UP000283003">
    <property type="component" value="Unassembled WGS sequence"/>
</dbReference>
<keyword evidence="2" id="KW-1185">Reference proteome</keyword>
<reference evidence="1 2" key="1">
    <citation type="submission" date="2018-12" db="EMBL/GenBank/DDBJ databases">
        <title>Croceicoccus ponticola sp. nov., a lipolytic bacterium isolated from seawater.</title>
        <authorList>
            <person name="Yoon J.-H."/>
        </authorList>
    </citation>
    <scope>NUCLEOTIDE SEQUENCE [LARGE SCALE GENOMIC DNA]</scope>
    <source>
        <strain evidence="1 2">GM-16</strain>
    </source>
</reference>
<sequence length="144" mass="16050">MAAGSLEHELAALETLQLPDLRQKWTTVSDAPVPRVSAALLRYALAFELQARVHGGLSRRTRQKLDQLADGATQTRDTRPGMRLMREWNGTLHVVTIEEDGAIVWNERTWGSLSSVARAITGTRWSGPAFFGLKERQQQRKSAA</sequence>
<dbReference type="EMBL" id="RXOL01000010">
    <property type="protein sequence ID" value="RVQ64984.1"/>
    <property type="molecule type" value="Genomic_DNA"/>
</dbReference>
<dbReference type="AlphaFoldDB" id="A0A437GUS9"/>
<accession>A0A437GUS9</accession>